<dbReference type="AlphaFoldDB" id="A0A0J1D6V3"/>
<dbReference type="Proteomes" id="UP000036122">
    <property type="component" value="Unassembled WGS sequence"/>
</dbReference>
<keyword evidence="1" id="KW-0449">Lipoprotein</keyword>
<dbReference type="PATRIC" id="fig|1409923.3.peg.1645"/>
<proteinExistence type="predicted"/>
<comment type="caution">
    <text evidence="1">The sequence shown here is derived from an EMBL/GenBank/DDBJ whole genome shotgun (WGS) entry which is preliminary data.</text>
</comment>
<dbReference type="RefSeq" id="WP_000471729.1">
    <property type="nucleotide sequence ID" value="NZ_JPHZ01000021.1"/>
</dbReference>
<sequence length="72" mass="8299">MFKDILRRFAFLFVFLPALPAIWYGCQYAFYLGQTEAIGAKYLGILISPYNYASFEPRSEKAALYGIMINLM</sequence>
<name>A0A0J1D6V3_ACIBA</name>
<organism evidence="1 2">
    <name type="scientific">Acinetobacter baumannii MRSN 3527</name>
    <dbReference type="NCBI Taxonomy" id="1409923"/>
    <lineage>
        <taxon>Bacteria</taxon>
        <taxon>Pseudomonadati</taxon>
        <taxon>Pseudomonadota</taxon>
        <taxon>Gammaproteobacteria</taxon>
        <taxon>Moraxellales</taxon>
        <taxon>Moraxellaceae</taxon>
        <taxon>Acinetobacter</taxon>
        <taxon>Acinetobacter calcoaceticus/baumannii complex</taxon>
    </lineage>
</organism>
<evidence type="ECO:0000313" key="1">
    <source>
        <dbReference type="EMBL" id="KLT87653.1"/>
    </source>
</evidence>
<evidence type="ECO:0000313" key="2">
    <source>
        <dbReference type="Proteomes" id="UP000036122"/>
    </source>
</evidence>
<reference evidence="1 2" key="1">
    <citation type="submission" date="2014-07" db="EMBL/GenBank/DDBJ databases">
        <authorList>
            <person name="Harkins D.M."/>
            <person name="Lesho E."/>
            <person name="Waterman P.E."/>
            <person name="Chan A."/>
            <person name="Fouts D.E."/>
        </authorList>
    </citation>
    <scope>NUCLEOTIDE SEQUENCE [LARGE SCALE GENOMIC DNA]</scope>
    <source>
        <strain evidence="1 2">MRSN 3527</strain>
    </source>
</reference>
<dbReference type="EMBL" id="JPHZ01000021">
    <property type="protein sequence ID" value="KLT87653.1"/>
    <property type="molecule type" value="Genomic_DNA"/>
</dbReference>
<protein>
    <submittedName>
        <fullName evidence="1">Putative lipoprotein</fullName>
    </submittedName>
</protein>
<accession>A0A0J1D6V3</accession>
<dbReference type="PROSITE" id="PS51257">
    <property type="entry name" value="PROKAR_LIPOPROTEIN"/>
    <property type="match status" value="1"/>
</dbReference>
<gene>
    <name evidence="1" type="ORF">T630_1293</name>
</gene>